<keyword evidence="3" id="KW-1185">Reference proteome</keyword>
<gene>
    <name evidence="2" type="ORF">CUNI_LOCUS6049</name>
</gene>
<dbReference type="EMBL" id="CAJHNH020000907">
    <property type="protein sequence ID" value="CAG5120491.1"/>
    <property type="molecule type" value="Genomic_DNA"/>
</dbReference>
<dbReference type="InterPro" id="IPR036378">
    <property type="entry name" value="FAS1_dom_sf"/>
</dbReference>
<organism evidence="2 3">
    <name type="scientific">Candidula unifasciata</name>
    <dbReference type="NCBI Taxonomy" id="100452"/>
    <lineage>
        <taxon>Eukaryota</taxon>
        <taxon>Metazoa</taxon>
        <taxon>Spiralia</taxon>
        <taxon>Lophotrochozoa</taxon>
        <taxon>Mollusca</taxon>
        <taxon>Gastropoda</taxon>
        <taxon>Heterobranchia</taxon>
        <taxon>Euthyneura</taxon>
        <taxon>Panpulmonata</taxon>
        <taxon>Eupulmonata</taxon>
        <taxon>Stylommatophora</taxon>
        <taxon>Helicina</taxon>
        <taxon>Helicoidea</taxon>
        <taxon>Geomitridae</taxon>
        <taxon>Candidula</taxon>
    </lineage>
</organism>
<dbReference type="Proteomes" id="UP000678393">
    <property type="component" value="Unassembled WGS sequence"/>
</dbReference>
<dbReference type="PROSITE" id="PS50213">
    <property type="entry name" value="FAS1"/>
    <property type="match status" value="1"/>
</dbReference>
<comment type="caution">
    <text evidence="2">The sequence shown here is derived from an EMBL/GenBank/DDBJ whole genome shotgun (WGS) entry which is preliminary data.</text>
</comment>
<feature type="non-terminal residue" evidence="2">
    <location>
        <position position="1"/>
    </location>
</feature>
<protein>
    <recommendedName>
        <fullName evidence="1">FAS1 domain-containing protein</fullName>
    </recommendedName>
</protein>
<name>A0A8S3YYW8_9EUPU</name>
<feature type="domain" description="FAS1" evidence="1">
    <location>
        <begin position="1"/>
        <end position="69"/>
    </location>
</feature>
<dbReference type="InterPro" id="IPR000782">
    <property type="entry name" value="FAS1_domain"/>
</dbReference>
<evidence type="ECO:0000259" key="1">
    <source>
        <dbReference type="PROSITE" id="PS50213"/>
    </source>
</evidence>
<sequence>IVGQHVIFGHSLDTSTLYDGRRLTMSEDNITVSVVHIYLETTDKKIRSKIHVADIGVTNGVVHLLDNLLSVNFTIWEAMSDIPALKHLFLCCTFRRIYDVIGTSTGDLKQTLNKESDILTAFLPSNTVFDEHYDIITSMMTHDPDAFLKVGGELTVYDGSVSVIVTLFFT</sequence>
<reference evidence="2" key="1">
    <citation type="submission" date="2021-04" db="EMBL/GenBank/DDBJ databases">
        <authorList>
            <consortium name="Molecular Ecology Group"/>
        </authorList>
    </citation>
    <scope>NUCLEOTIDE SEQUENCE</scope>
</reference>
<feature type="non-terminal residue" evidence="2">
    <location>
        <position position="170"/>
    </location>
</feature>
<accession>A0A8S3YYW8</accession>
<evidence type="ECO:0000313" key="3">
    <source>
        <dbReference type="Proteomes" id="UP000678393"/>
    </source>
</evidence>
<proteinExistence type="predicted"/>
<dbReference type="SUPFAM" id="SSF82153">
    <property type="entry name" value="FAS1 domain"/>
    <property type="match status" value="1"/>
</dbReference>
<dbReference type="OrthoDB" id="7700931at2759"/>
<evidence type="ECO:0000313" key="2">
    <source>
        <dbReference type="EMBL" id="CAG5120491.1"/>
    </source>
</evidence>
<dbReference type="AlphaFoldDB" id="A0A8S3YYW8"/>